<dbReference type="EMBL" id="WOSW01000001">
    <property type="protein sequence ID" value="NHO31333.1"/>
    <property type="molecule type" value="Genomic_DNA"/>
</dbReference>
<feature type="region of interest" description="Disordered" evidence="2">
    <location>
        <begin position="1"/>
        <end position="21"/>
    </location>
</feature>
<evidence type="ECO:0000256" key="1">
    <source>
        <dbReference type="ARBA" id="ARBA00010876"/>
    </source>
</evidence>
<feature type="domain" description="Pseudouridine synthase RsuA/RluA-like" evidence="3">
    <location>
        <begin position="44"/>
        <end position="190"/>
    </location>
</feature>
<protein>
    <submittedName>
        <fullName evidence="4">RNA pseudouridine synthase</fullName>
    </submittedName>
</protein>
<name>A0ABX0K934_9PROT</name>
<proteinExistence type="inferred from homology"/>
<accession>A0ABX0K934</accession>
<dbReference type="SUPFAM" id="SSF55120">
    <property type="entry name" value="Pseudouridine synthase"/>
    <property type="match status" value="1"/>
</dbReference>
<dbReference type="CDD" id="cd02869">
    <property type="entry name" value="PseudoU_synth_RluA_like"/>
    <property type="match status" value="1"/>
</dbReference>
<gene>
    <name evidence="4" type="ORF">GOB84_01930</name>
</gene>
<evidence type="ECO:0000259" key="3">
    <source>
        <dbReference type="Pfam" id="PF00849"/>
    </source>
</evidence>
<evidence type="ECO:0000256" key="2">
    <source>
        <dbReference type="SAM" id="MobiDB-lite"/>
    </source>
</evidence>
<keyword evidence="5" id="KW-1185">Reference proteome</keyword>
<dbReference type="Pfam" id="PF00849">
    <property type="entry name" value="PseudoU_synth_2"/>
    <property type="match status" value="1"/>
</dbReference>
<dbReference type="Gene3D" id="3.30.2350.10">
    <property type="entry name" value="Pseudouridine synthase"/>
    <property type="match status" value="1"/>
</dbReference>
<reference evidence="4 5" key="1">
    <citation type="journal article" date="2020" name="Int. J. Syst. Evol. Microbiol.">
        <title>Novel acetic acid bacteria from cider fermentations: Acetobacter conturbans sp. nov. and Acetobacter fallax sp. nov.</title>
        <authorList>
            <person name="Sombolestani A.S."/>
            <person name="Cleenwerck I."/>
            <person name="Cnockaert M."/>
            <person name="Borremans W."/>
            <person name="Wieme A.D."/>
            <person name="De Vuyst L."/>
            <person name="Vandamme P."/>
        </authorList>
    </citation>
    <scope>NUCLEOTIDE SEQUENCE [LARGE SCALE GENOMIC DNA]</scope>
    <source>
        <strain evidence="4 5">LMG 1637</strain>
    </source>
</reference>
<dbReference type="InterPro" id="IPR006145">
    <property type="entry name" value="PsdUridine_synth_RsuA/RluA"/>
</dbReference>
<comment type="similarity">
    <text evidence="1">Belongs to the pseudouridine synthase RluA family.</text>
</comment>
<dbReference type="InterPro" id="IPR050188">
    <property type="entry name" value="RluA_PseudoU_synthase"/>
</dbReference>
<dbReference type="PANTHER" id="PTHR21600:SF44">
    <property type="entry name" value="RIBOSOMAL LARGE SUBUNIT PSEUDOURIDINE SYNTHASE D"/>
    <property type="match status" value="1"/>
</dbReference>
<evidence type="ECO:0000313" key="5">
    <source>
        <dbReference type="Proteomes" id="UP000615326"/>
    </source>
</evidence>
<sequence>MIKPGIRRKRSAAPLHPKKGAPADVPVAVPVGPLPFDILFQNNQVVVINKPAGLAVHPGPRGGPNVEEWFPLLSRRKDGPWLAHRLDADTAGCLAIALRKQALIAMQACFASGTVRKIYWAIVHGVAPEHGIMEQAIARVSGPAGWKMVVTPDGQPAKTTWRRLGTDGSVSWLELTLHTGRTHQARVHCAEMGMPVVGDPVYGIEKKANRLQLLSRELDIPLAVPVSAIAPPPEHMWKTLTRCGWSSLPDISS</sequence>
<comment type="caution">
    <text evidence="4">The sequence shown here is derived from an EMBL/GenBank/DDBJ whole genome shotgun (WGS) entry which is preliminary data.</text>
</comment>
<dbReference type="InterPro" id="IPR020103">
    <property type="entry name" value="PsdUridine_synth_cat_dom_sf"/>
</dbReference>
<feature type="compositionally biased region" description="Basic residues" evidence="2">
    <location>
        <begin position="1"/>
        <end position="19"/>
    </location>
</feature>
<dbReference type="PANTHER" id="PTHR21600">
    <property type="entry name" value="MITOCHONDRIAL RNA PSEUDOURIDINE SYNTHASE"/>
    <property type="match status" value="1"/>
</dbReference>
<dbReference type="RefSeq" id="WP_173575891.1">
    <property type="nucleotide sequence ID" value="NZ_WOSW01000001.1"/>
</dbReference>
<organism evidence="4 5">
    <name type="scientific">Acetobacter fallax</name>
    <dbReference type="NCBI Taxonomy" id="1737473"/>
    <lineage>
        <taxon>Bacteria</taxon>
        <taxon>Pseudomonadati</taxon>
        <taxon>Pseudomonadota</taxon>
        <taxon>Alphaproteobacteria</taxon>
        <taxon>Acetobacterales</taxon>
        <taxon>Acetobacteraceae</taxon>
        <taxon>Acetobacter</taxon>
    </lineage>
</organism>
<dbReference type="Proteomes" id="UP000615326">
    <property type="component" value="Unassembled WGS sequence"/>
</dbReference>
<evidence type="ECO:0000313" key="4">
    <source>
        <dbReference type="EMBL" id="NHO31333.1"/>
    </source>
</evidence>